<dbReference type="PANTHER" id="PTHR45625">
    <property type="entry name" value="PEPTIDYL-PROLYL CIS-TRANS ISOMERASE-RELATED"/>
    <property type="match status" value="1"/>
</dbReference>
<sequence length="160" mass="17381">MDPRQTPKTRRHPLAIVETTKGIFKIVLYPEICPKTVENFVKLAKKGFYNGLKFHRVEPGFVIQGGDPNGDGTGGPGWSIPNEHNGPLRHNRGAVAMANAGRDTAGSQFYVVISKPAPNLDAKEPDGMSKYTIFGQVATGQNIAEKIQVGDKILSIKIVE</sequence>
<feature type="domain" description="PPIase cyclophilin-type" evidence="6">
    <location>
        <begin position="11"/>
        <end position="148"/>
    </location>
</feature>
<dbReference type="Gene3D" id="2.40.100.10">
    <property type="entry name" value="Cyclophilin-like"/>
    <property type="match status" value="1"/>
</dbReference>
<evidence type="ECO:0000256" key="4">
    <source>
        <dbReference type="ARBA" id="ARBA00023235"/>
    </source>
</evidence>
<gene>
    <name evidence="7" type="ORF">HNQ39_004126</name>
</gene>
<evidence type="ECO:0000256" key="1">
    <source>
        <dbReference type="ARBA" id="ARBA00002388"/>
    </source>
</evidence>
<evidence type="ECO:0000256" key="2">
    <source>
        <dbReference type="ARBA" id="ARBA00007365"/>
    </source>
</evidence>
<proteinExistence type="inferred from homology"/>
<evidence type="ECO:0000256" key="5">
    <source>
        <dbReference type="RuleBase" id="RU363019"/>
    </source>
</evidence>
<dbReference type="EMBL" id="JACHGW010000004">
    <property type="protein sequence ID" value="MBB6052305.1"/>
    <property type="molecule type" value="Genomic_DNA"/>
</dbReference>
<dbReference type="PRINTS" id="PR00153">
    <property type="entry name" value="CSAPPISMRASE"/>
</dbReference>
<evidence type="ECO:0000313" key="7">
    <source>
        <dbReference type="EMBL" id="MBB6052305.1"/>
    </source>
</evidence>
<comment type="catalytic activity">
    <reaction evidence="5">
        <text>[protein]-peptidylproline (omega=180) = [protein]-peptidylproline (omega=0)</text>
        <dbReference type="Rhea" id="RHEA:16237"/>
        <dbReference type="Rhea" id="RHEA-COMP:10747"/>
        <dbReference type="Rhea" id="RHEA-COMP:10748"/>
        <dbReference type="ChEBI" id="CHEBI:83833"/>
        <dbReference type="ChEBI" id="CHEBI:83834"/>
        <dbReference type="EC" id="5.2.1.8"/>
    </reaction>
</comment>
<comment type="function">
    <text evidence="1 5">PPIases accelerate the folding of proteins. It catalyzes the cis-trans isomerization of proline imidic peptide bonds in oligopeptides.</text>
</comment>
<dbReference type="Pfam" id="PF00160">
    <property type="entry name" value="Pro_isomerase"/>
    <property type="match status" value="1"/>
</dbReference>
<evidence type="ECO:0000256" key="3">
    <source>
        <dbReference type="ARBA" id="ARBA00023110"/>
    </source>
</evidence>
<dbReference type="PROSITE" id="PS50072">
    <property type="entry name" value="CSA_PPIASE_2"/>
    <property type="match status" value="1"/>
</dbReference>
<accession>A0A7W9W8M1</accession>
<evidence type="ECO:0000259" key="6">
    <source>
        <dbReference type="PROSITE" id="PS50072"/>
    </source>
</evidence>
<dbReference type="AlphaFoldDB" id="A0A7W9W8M1"/>
<dbReference type="GO" id="GO:0003755">
    <property type="term" value="F:peptidyl-prolyl cis-trans isomerase activity"/>
    <property type="evidence" value="ECO:0007669"/>
    <property type="project" value="UniProtKB-UniRule"/>
</dbReference>
<dbReference type="SUPFAM" id="SSF50891">
    <property type="entry name" value="Cyclophilin-like"/>
    <property type="match status" value="1"/>
</dbReference>
<dbReference type="Proteomes" id="UP000520814">
    <property type="component" value="Unassembled WGS sequence"/>
</dbReference>
<dbReference type="CDD" id="cd00317">
    <property type="entry name" value="cyclophilin"/>
    <property type="match status" value="1"/>
</dbReference>
<evidence type="ECO:0000313" key="8">
    <source>
        <dbReference type="Proteomes" id="UP000520814"/>
    </source>
</evidence>
<comment type="caution">
    <text evidence="7">The sequence shown here is derived from an EMBL/GenBank/DDBJ whole genome shotgun (WGS) entry which is preliminary data.</text>
</comment>
<dbReference type="PANTHER" id="PTHR45625:SF4">
    <property type="entry name" value="PEPTIDYLPROLYL ISOMERASE DOMAIN AND WD REPEAT-CONTAINING PROTEIN 1"/>
    <property type="match status" value="1"/>
</dbReference>
<dbReference type="InterPro" id="IPR002130">
    <property type="entry name" value="Cyclophilin-type_PPIase_dom"/>
</dbReference>
<dbReference type="EC" id="5.2.1.8" evidence="5"/>
<keyword evidence="4 5" id="KW-0413">Isomerase</keyword>
<organism evidence="7 8">
    <name type="scientific">Armatimonas rosea</name>
    <dbReference type="NCBI Taxonomy" id="685828"/>
    <lineage>
        <taxon>Bacteria</taxon>
        <taxon>Bacillati</taxon>
        <taxon>Armatimonadota</taxon>
        <taxon>Armatimonadia</taxon>
        <taxon>Armatimonadales</taxon>
        <taxon>Armatimonadaceae</taxon>
        <taxon>Armatimonas</taxon>
    </lineage>
</organism>
<keyword evidence="3 5" id="KW-0697">Rotamase</keyword>
<dbReference type="InterPro" id="IPR024936">
    <property type="entry name" value="Cyclophilin-type_PPIase"/>
</dbReference>
<dbReference type="InterPro" id="IPR044666">
    <property type="entry name" value="Cyclophilin_A-like"/>
</dbReference>
<dbReference type="PIRSF" id="PIRSF001467">
    <property type="entry name" value="Peptidylpro_ismrse"/>
    <property type="match status" value="1"/>
</dbReference>
<name>A0A7W9W8M1_ARMRO</name>
<comment type="similarity">
    <text evidence="2 5">Belongs to the cyclophilin-type PPIase family.</text>
</comment>
<dbReference type="RefSeq" id="WP_184201108.1">
    <property type="nucleotide sequence ID" value="NZ_JACHGW010000004.1"/>
</dbReference>
<reference evidence="7 8" key="1">
    <citation type="submission" date="2020-08" db="EMBL/GenBank/DDBJ databases">
        <title>Genomic Encyclopedia of Type Strains, Phase IV (KMG-IV): sequencing the most valuable type-strain genomes for metagenomic binning, comparative biology and taxonomic classification.</title>
        <authorList>
            <person name="Goeker M."/>
        </authorList>
    </citation>
    <scope>NUCLEOTIDE SEQUENCE [LARGE SCALE GENOMIC DNA]</scope>
    <source>
        <strain evidence="7 8">DSM 23562</strain>
    </source>
</reference>
<dbReference type="InterPro" id="IPR029000">
    <property type="entry name" value="Cyclophilin-like_dom_sf"/>
</dbReference>
<keyword evidence="8" id="KW-1185">Reference proteome</keyword>
<protein>
    <recommendedName>
        <fullName evidence="5">Peptidyl-prolyl cis-trans isomerase</fullName>
        <shortName evidence="5">PPIase</shortName>
        <ecNumber evidence="5">5.2.1.8</ecNumber>
    </recommendedName>
</protein>